<dbReference type="InterPro" id="IPR050281">
    <property type="entry name" value="Flavin_monoamine_oxidase"/>
</dbReference>
<dbReference type="Pfam" id="PF01593">
    <property type="entry name" value="Amino_oxidase"/>
    <property type="match status" value="1"/>
</dbReference>
<evidence type="ECO:0000313" key="2">
    <source>
        <dbReference type="EMBL" id="EMR70814.1"/>
    </source>
</evidence>
<dbReference type="STRING" id="1287681.M7SW27"/>
<dbReference type="Gene3D" id="3.90.660.10">
    <property type="match status" value="1"/>
</dbReference>
<dbReference type="OMA" id="DVGCGWL"/>
<dbReference type="GO" id="GO:0006598">
    <property type="term" value="P:polyamine catabolic process"/>
    <property type="evidence" value="ECO:0007669"/>
    <property type="project" value="TreeGrafter"/>
</dbReference>
<evidence type="ECO:0000313" key="3">
    <source>
        <dbReference type="Proteomes" id="UP000012174"/>
    </source>
</evidence>
<dbReference type="SUPFAM" id="SSF51905">
    <property type="entry name" value="FAD/NAD(P)-binding domain"/>
    <property type="match status" value="1"/>
</dbReference>
<feature type="domain" description="Amine oxidase" evidence="1">
    <location>
        <begin position="48"/>
        <end position="487"/>
    </location>
</feature>
<keyword evidence="3" id="KW-1185">Reference proteome</keyword>
<dbReference type="EMBL" id="KB705777">
    <property type="protein sequence ID" value="EMR70814.1"/>
    <property type="molecule type" value="Genomic_DNA"/>
</dbReference>
<dbReference type="Proteomes" id="UP000012174">
    <property type="component" value="Unassembled WGS sequence"/>
</dbReference>
<reference evidence="3" key="1">
    <citation type="journal article" date="2013" name="Genome Announc.">
        <title>Draft genome sequence of the grapevine dieback fungus Eutypa lata UCR-EL1.</title>
        <authorList>
            <person name="Blanco-Ulate B."/>
            <person name="Rolshausen P.E."/>
            <person name="Cantu D."/>
        </authorList>
    </citation>
    <scope>NUCLEOTIDE SEQUENCE [LARGE SCALE GENOMIC DNA]</scope>
    <source>
        <strain evidence="3">UCR-EL1</strain>
    </source>
</reference>
<dbReference type="PANTHER" id="PTHR10742:SF313">
    <property type="entry name" value="AMINE OXIDASE"/>
    <property type="match status" value="1"/>
</dbReference>
<dbReference type="PANTHER" id="PTHR10742">
    <property type="entry name" value="FLAVIN MONOAMINE OXIDASE"/>
    <property type="match status" value="1"/>
</dbReference>
<dbReference type="HOGENOM" id="CLU_004498_6_0_1"/>
<dbReference type="SUPFAM" id="SSF54373">
    <property type="entry name" value="FAD-linked reductases, C-terminal domain"/>
    <property type="match status" value="1"/>
</dbReference>
<dbReference type="AlphaFoldDB" id="M7SW27"/>
<dbReference type="eggNOG" id="KOG0029">
    <property type="taxonomic scope" value="Eukaryota"/>
</dbReference>
<evidence type="ECO:0000259" key="1">
    <source>
        <dbReference type="Pfam" id="PF01593"/>
    </source>
</evidence>
<dbReference type="InterPro" id="IPR036188">
    <property type="entry name" value="FAD/NAD-bd_sf"/>
</dbReference>
<organism evidence="2 3">
    <name type="scientific">Eutypa lata (strain UCR-EL1)</name>
    <name type="common">Grapevine dieback disease fungus</name>
    <name type="synonym">Eutypa armeniacae</name>
    <dbReference type="NCBI Taxonomy" id="1287681"/>
    <lineage>
        <taxon>Eukaryota</taxon>
        <taxon>Fungi</taxon>
        <taxon>Dikarya</taxon>
        <taxon>Ascomycota</taxon>
        <taxon>Pezizomycotina</taxon>
        <taxon>Sordariomycetes</taxon>
        <taxon>Xylariomycetidae</taxon>
        <taxon>Xylariales</taxon>
        <taxon>Diatrypaceae</taxon>
        <taxon>Eutypa</taxon>
    </lineage>
</organism>
<dbReference type="OrthoDB" id="7777654at2759"/>
<dbReference type="Gene3D" id="3.50.50.60">
    <property type="entry name" value="FAD/NAD(P)-binding domain"/>
    <property type="match status" value="1"/>
</dbReference>
<protein>
    <submittedName>
        <fullName evidence="2">Putative flavin containing polyamine protein</fullName>
    </submittedName>
</protein>
<dbReference type="GO" id="GO:0016491">
    <property type="term" value="F:oxidoreductase activity"/>
    <property type="evidence" value="ECO:0007669"/>
    <property type="project" value="InterPro"/>
</dbReference>
<proteinExistence type="predicted"/>
<dbReference type="KEGG" id="ela:UCREL1_2158"/>
<gene>
    <name evidence="2" type="ORF">UCREL1_2158</name>
</gene>
<dbReference type="InterPro" id="IPR002937">
    <property type="entry name" value="Amino_oxidase"/>
</dbReference>
<sequence>MKHLRGRVIAVTCAAASLWYGWSDAAKTDDGKRRQCRQASVAILGAGVAGITAAQTLANHSVSDFLIVDRNDYLGGRVRSTTFGSKPDDGAPYTVELGANWVQGLGGGGEDGGPENPIWALAKKYGIANTYSNYSSISTYDGDGAADFGDLFDRLDEAYAVAEQDAGRLLSENLQDTSMRAGFSTAGWKPGRTDMRAQALEWWYWDFETAWPPEQSSFVFGITGYNLTFYQWSEENNFVYDQRGFSTFVEGEAAEFLDGPYSDPRLLLQTTVTDISYGPEGVIVSLDGGEDDCIEAQFAICTFSVGVLQNEVVAFDPPLPRWKREAIDQFQMGTYTKIFMQFEETFWDPDTEFFLYADGKSRGYYPVFQSLSAPGFLEDSSILFVTVVDGQSYRVEQQSDEVTKAEVMDVLRAMFPDKEIPEPIDFMYPRWSTEDWAYGSYSNWPVGMTLEKHQNLRANIDRLYFAGEGTSAQYFGFLQGAWYEGRDVGLRIAGLLGGEWETGECNCNTTIGCGSMVYYSKLHGTTYLDEYNVSNGWPTSSFVNNLETN</sequence>
<accession>M7SW27</accession>
<name>M7SW27_EUTLA</name>